<keyword evidence="12 21" id="KW-0675">Receptor</keyword>
<dbReference type="Pfam" id="PF07715">
    <property type="entry name" value="Plug"/>
    <property type="match status" value="1"/>
</dbReference>
<dbReference type="Gene3D" id="2.170.130.10">
    <property type="entry name" value="TonB-dependent receptor, plug domain"/>
    <property type="match status" value="1"/>
</dbReference>
<evidence type="ECO:0000256" key="9">
    <source>
        <dbReference type="ARBA" id="ARBA00023065"/>
    </source>
</evidence>
<dbReference type="InterPro" id="IPR036942">
    <property type="entry name" value="Beta-barrel_TonB_sf"/>
</dbReference>
<dbReference type="EMBL" id="AP022642">
    <property type="protein sequence ID" value="BCA30320.1"/>
    <property type="molecule type" value="Genomic_DNA"/>
</dbReference>
<keyword evidence="10 16" id="KW-0798">TonB box</keyword>
<organism evidence="21 22">
    <name type="scientific">Metapseudomonas otitidis</name>
    <dbReference type="NCBI Taxonomy" id="319939"/>
    <lineage>
        <taxon>Bacteria</taxon>
        <taxon>Pseudomonadati</taxon>
        <taxon>Pseudomonadota</taxon>
        <taxon>Gammaproteobacteria</taxon>
        <taxon>Pseudomonadales</taxon>
        <taxon>Pseudomonadaceae</taxon>
        <taxon>Metapseudomonas</taxon>
    </lineage>
</organism>
<evidence type="ECO:0000256" key="3">
    <source>
        <dbReference type="ARBA" id="ARBA00022448"/>
    </source>
</evidence>
<dbReference type="CDD" id="cd01347">
    <property type="entry name" value="ligand_gated_channel"/>
    <property type="match status" value="1"/>
</dbReference>
<dbReference type="InterPro" id="IPR010105">
    <property type="entry name" value="TonB_sidphr_rcpt"/>
</dbReference>
<comment type="subcellular location">
    <subcellularLocation>
        <location evidence="1 14">Cell outer membrane</location>
        <topology evidence="1 14">Multi-pass membrane protein</topology>
    </subcellularLocation>
</comment>
<dbReference type="NCBIfam" id="NF010051">
    <property type="entry name" value="PRK13528.1"/>
    <property type="match status" value="1"/>
</dbReference>
<evidence type="ECO:0000256" key="1">
    <source>
        <dbReference type="ARBA" id="ARBA00004571"/>
    </source>
</evidence>
<dbReference type="KEGG" id="poj:PtoMrB4_42970"/>
<evidence type="ECO:0000256" key="15">
    <source>
        <dbReference type="PROSITE-ProRule" id="PRU10144"/>
    </source>
</evidence>
<evidence type="ECO:0000256" key="10">
    <source>
        <dbReference type="ARBA" id="ARBA00023077"/>
    </source>
</evidence>
<name>A0A679GT31_9GAMM</name>
<evidence type="ECO:0000256" key="17">
    <source>
        <dbReference type="SAM" id="MobiDB-lite"/>
    </source>
</evidence>
<keyword evidence="13 14" id="KW-0998">Cell outer membrane</keyword>
<evidence type="ECO:0000256" key="12">
    <source>
        <dbReference type="ARBA" id="ARBA00023170"/>
    </source>
</evidence>
<dbReference type="GO" id="GO:0009279">
    <property type="term" value="C:cell outer membrane"/>
    <property type="evidence" value="ECO:0007669"/>
    <property type="project" value="UniProtKB-SubCell"/>
</dbReference>
<evidence type="ECO:0000256" key="8">
    <source>
        <dbReference type="ARBA" id="ARBA00023004"/>
    </source>
</evidence>
<keyword evidence="5" id="KW-0410">Iron transport</keyword>
<evidence type="ECO:0000313" key="22">
    <source>
        <dbReference type="Proteomes" id="UP000501237"/>
    </source>
</evidence>
<dbReference type="NCBIfam" id="TIGR01783">
    <property type="entry name" value="TonB-siderophor"/>
    <property type="match status" value="1"/>
</dbReference>
<keyword evidence="9" id="KW-0406">Ion transport</keyword>
<keyword evidence="6 14" id="KW-0812">Transmembrane</keyword>
<dbReference type="InterPro" id="IPR010917">
    <property type="entry name" value="TonB_rcpt_CS"/>
</dbReference>
<feature type="compositionally biased region" description="Low complexity" evidence="17">
    <location>
        <begin position="102"/>
        <end position="114"/>
    </location>
</feature>
<dbReference type="InterPro" id="IPR000531">
    <property type="entry name" value="Beta-barrel_TonB"/>
</dbReference>
<dbReference type="RefSeq" id="WP_172434435.1">
    <property type="nucleotide sequence ID" value="NZ_AP022642.1"/>
</dbReference>
<dbReference type="PANTHER" id="PTHR30069:SF8">
    <property type="entry name" value="TONB-DEPENDENT SIDEROPHORE RECEPTOR PROTEIN"/>
    <property type="match status" value="1"/>
</dbReference>
<accession>A0A679GT31</accession>
<feature type="signal peptide" evidence="18">
    <location>
        <begin position="1"/>
        <end position="26"/>
    </location>
</feature>
<protein>
    <submittedName>
        <fullName evidence="21">Outer membrane receptor FepA</fullName>
    </submittedName>
</protein>
<evidence type="ECO:0000256" key="16">
    <source>
        <dbReference type="RuleBase" id="RU003357"/>
    </source>
</evidence>
<gene>
    <name evidence="21" type="primary">bfeA</name>
    <name evidence="21" type="ORF">PtoMrB4_42970</name>
</gene>
<dbReference type="SUPFAM" id="SSF56935">
    <property type="entry name" value="Porins"/>
    <property type="match status" value="1"/>
</dbReference>
<dbReference type="InterPro" id="IPR039426">
    <property type="entry name" value="TonB-dep_rcpt-like"/>
</dbReference>
<keyword evidence="11 14" id="KW-0472">Membrane</keyword>
<keyword evidence="8" id="KW-0408">Iron</keyword>
<dbReference type="GO" id="GO:0044718">
    <property type="term" value="P:siderophore transmembrane transport"/>
    <property type="evidence" value="ECO:0007669"/>
    <property type="project" value="TreeGrafter"/>
</dbReference>
<dbReference type="Proteomes" id="UP000501237">
    <property type="component" value="Chromosome"/>
</dbReference>
<evidence type="ECO:0000256" key="2">
    <source>
        <dbReference type="ARBA" id="ARBA00009810"/>
    </source>
</evidence>
<evidence type="ECO:0000256" key="7">
    <source>
        <dbReference type="ARBA" id="ARBA00022729"/>
    </source>
</evidence>
<feature type="short sequence motif" description="TonB C-terminal box" evidence="15">
    <location>
        <begin position="735"/>
        <end position="752"/>
    </location>
</feature>
<keyword evidence="7 18" id="KW-0732">Signal</keyword>
<dbReference type="AlphaFoldDB" id="A0A679GT31"/>
<evidence type="ECO:0000256" key="13">
    <source>
        <dbReference type="ARBA" id="ARBA00023237"/>
    </source>
</evidence>
<evidence type="ECO:0000259" key="19">
    <source>
        <dbReference type="Pfam" id="PF00593"/>
    </source>
</evidence>
<evidence type="ECO:0000256" key="5">
    <source>
        <dbReference type="ARBA" id="ARBA00022496"/>
    </source>
</evidence>
<dbReference type="PROSITE" id="PS01156">
    <property type="entry name" value="TONB_DEPENDENT_REC_2"/>
    <property type="match status" value="1"/>
</dbReference>
<dbReference type="PROSITE" id="PS52016">
    <property type="entry name" value="TONB_DEPENDENT_REC_3"/>
    <property type="match status" value="1"/>
</dbReference>
<feature type="domain" description="TonB-dependent receptor plug" evidence="20">
    <location>
        <begin position="71"/>
        <end position="185"/>
    </location>
</feature>
<evidence type="ECO:0000256" key="14">
    <source>
        <dbReference type="PROSITE-ProRule" id="PRU01360"/>
    </source>
</evidence>
<reference evidence="21 22" key="1">
    <citation type="journal article" date="2020" name="Microbiol. Resour. Announc.">
        <title>Complete genome sequence of Pseudomonas otitidis strain MrB4, isolated from Lake Biwa in Japan.</title>
        <authorList>
            <person name="Miyazaki K."/>
            <person name="Hase E."/>
            <person name="Maruya T."/>
        </authorList>
    </citation>
    <scope>NUCLEOTIDE SEQUENCE [LARGE SCALE GENOMIC DNA]</scope>
    <source>
        <strain evidence="21 22">MrB4</strain>
    </source>
</reference>
<dbReference type="NCBIfam" id="NF010048">
    <property type="entry name" value="PRK13524.1"/>
    <property type="match status" value="1"/>
</dbReference>
<evidence type="ECO:0000256" key="6">
    <source>
        <dbReference type="ARBA" id="ARBA00022692"/>
    </source>
</evidence>
<keyword evidence="4 14" id="KW-1134">Transmembrane beta strand</keyword>
<evidence type="ECO:0000256" key="4">
    <source>
        <dbReference type="ARBA" id="ARBA00022452"/>
    </source>
</evidence>
<dbReference type="InterPro" id="IPR058134">
    <property type="entry name" value="PirA/FepA/PfeA"/>
</dbReference>
<dbReference type="InterPro" id="IPR037066">
    <property type="entry name" value="Plug_dom_sf"/>
</dbReference>
<feature type="domain" description="TonB-dependent receptor-like beta-barrel" evidence="19">
    <location>
        <begin position="277"/>
        <end position="718"/>
    </location>
</feature>
<feature type="chain" id="PRO_5025612748" evidence="18">
    <location>
        <begin position="27"/>
        <end position="752"/>
    </location>
</feature>
<dbReference type="GO" id="GO:0038023">
    <property type="term" value="F:signaling receptor activity"/>
    <property type="evidence" value="ECO:0007669"/>
    <property type="project" value="InterPro"/>
</dbReference>
<dbReference type="GO" id="GO:0015344">
    <property type="term" value="F:siderophore uptake transmembrane transporter activity"/>
    <property type="evidence" value="ECO:0007669"/>
    <property type="project" value="TreeGrafter"/>
</dbReference>
<dbReference type="PANTHER" id="PTHR30069">
    <property type="entry name" value="TONB-DEPENDENT OUTER MEMBRANE RECEPTOR"/>
    <property type="match status" value="1"/>
</dbReference>
<evidence type="ECO:0000256" key="18">
    <source>
        <dbReference type="SAM" id="SignalP"/>
    </source>
</evidence>
<evidence type="ECO:0000313" key="21">
    <source>
        <dbReference type="EMBL" id="BCA30320.1"/>
    </source>
</evidence>
<dbReference type="Gene3D" id="2.40.170.20">
    <property type="entry name" value="TonB-dependent receptor, beta-barrel domain"/>
    <property type="match status" value="1"/>
</dbReference>
<dbReference type="InterPro" id="IPR012910">
    <property type="entry name" value="Plug_dom"/>
</dbReference>
<evidence type="ECO:0000259" key="20">
    <source>
        <dbReference type="Pfam" id="PF07715"/>
    </source>
</evidence>
<dbReference type="Pfam" id="PF00593">
    <property type="entry name" value="TonB_dep_Rec_b-barrel"/>
    <property type="match status" value="1"/>
</dbReference>
<sequence length="752" mass="81690">MTQPRFTLNPFALALLAASAPAWVQAETLELADDVAEQARAKVGEAAEQALELQETRVIGTAEQELKQAPGVSIITAEDIRKRPPANDLSDVIRREPGVNLTGNSTSGNRGNNRQIDLRGMGPENTLILIDGKPSTSRNAVRYGWNGDRDTRGETNWVPAEEVERIEILRGPAAARYGSGAMGGVVNIITKRPTQELHGSMTVFTQLPEDDAEGASRRTNFNLSGPLNDALAFRVYGGMSKTDADDADLNAGHQSDPTSLVAGREGVRNKDVNGLLSWQLNPEQSLDLEASYSRQGNIFAGDTMLNNGGAFVSGLVGSETNVMQRSAYSLTHNGDFEWGTSKASLAYDYTRNWRLNEGLAGSSEGAPANGAGAFTSRLRNTRASGEVNLPLSLGFEQMLTLGGEYLYEVLNDPGSLRAQTFDPGSAGVPPIPGFSRGNTKTDARSYALYAEDNIELDSRTTVTPGLRYDQHEEFGGNWSPSLNASHKLTDELTLKGGIARAYKTPNLYQSNPNYLLYSMGNGCNAGQTNSGGCYLVGNPNLEAETSINKEIGLALDMGQWRASATYFRNDYKNKIVGSNNFTYRLANGRRVQQWENAGKAVVEGIEGNLFIALDPSLEWNTNLTYMIQSEDRDTGEPLSIIPEYTVNTTLDWYATEQLSLQVSGTYYGKQEAPSLNQRTNQAYATTAQKDVDPYGLMGVSAGYAFSENYSVRLGINNLFDKRIYREGNASDAGANTYNEPGRSYFASVTASF</sequence>
<feature type="region of interest" description="Disordered" evidence="17">
    <location>
        <begin position="97"/>
        <end position="119"/>
    </location>
</feature>
<evidence type="ECO:0000256" key="11">
    <source>
        <dbReference type="ARBA" id="ARBA00023136"/>
    </source>
</evidence>
<keyword evidence="3 14" id="KW-0813">Transport</keyword>
<dbReference type="GeneID" id="57399514"/>
<proteinExistence type="inferred from homology"/>
<comment type="similarity">
    <text evidence="2 14 16">Belongs to the TonB-dependent receptor family.</text>
</comment>